<dbReference type="Proteomes" id="UP000008237">
    <property type="component" value="Unassembled WGS sequence"/>
</dbReference>
<feature type="region of interest" description="Disordered" evidence="1">
    <location>
        <begin position="26"/>
        <end position="59"/>
    </location>
</feature>
<dbReference type="EMBL" id="GL446715">
    <property type="protein sequence ID" value="EFN87333.1"/>
    <property type="molecule type" value="Genomic_DNA"/>
</dbReference>
<gene>
    <name evidence="2" type="ORF">EAI_06965</name>
</gene>
<sequence length="59" mass="6438">MRRLFGGFGRKCSSLVKSVNKNGRNSLNCGVGKGQRSRDKENPAEGESRKIQASSIPFP</sequence>
<evidence type="ECO:0000313" key="2">
    <source>
        <dbReference type="EMBL" id="EFN87333.1"/>
    </source>
</evidence>
<accession>E2BAE9</accession>
<evidence type="ECO:0000256" key="1">
    <source>
        <dbReference type="SAM" id="MobiDB-lite"/>
    </source>
</evidence>
<name>E2BAE9_HARSA</name>
<dbReference type="AlphaFoldDB" id="E2BAE9"/>
<keyword evidence="3" id="KW-1185">Reference proteome</keyword>
<feature type="compositionally biased region" description="Basic and acidic residues" evidence="1">
    <location>
        <begin position="36"/>
        <end position="50"/>
    </location>
</feature>
<organism evidence="3">
    <name type="scientific">Harpegnathos saltator</name>
    <name type="common">Jerdon's jumping ant</name>
    <dbReference type="NCBI Taxonomy" id="610380"/>
    <lineage>
        <taxon>Eukaryota</taxon>
        <taxon>Metazoa</taxon>
        <taxon>Ecdysozoa</taxon>
        <taxon>Arthropoda</taxon>
        <taxon>Hexapoda</taxon>
        <taxon>Insecta</taxon>
        <taxon>Pterygota</taxon>
        <taxon>Neoptera</taxon>
        <taxon>Endopterygota</taxon>
        <taxon>Hymenoptera</taxon>
        <taxon>Apocrita</taxon>
        <taxon>Aculeata</taxon>
        <taxon>Formicoidea</taxon>
        <taxon>Formicidae</taxon>
        <taxon>Ponerinae</taxon>
        <taxon>Ponerini</taxon>
        <taxon>Harpegnathos</taxon>
    </lineage>
</organism>
<dbReference type="InParanoid" id="E2BAE9"/>
<proteinExistence type="predicted"/>
<reference evidence="2 3" key="1">
    <citation type="journal article" date="2010" name="Science">
        <title>Genomic comparison of the ants Camponotus floridanus and Harpegnathos saltator.</title>
        <authorList>
            <person name="Bonasio R."/>
            <person name="Zhang G."/>
            <person name="Ye C."/>
            <person name="Mutti N.S."/>
            <person name="Fang X."/>
            <person name="Qin N."/>
            <person name="Donahue G."/>
            <person name="Yang P."/>
            <person name="Li Q."/>
            <person name="Li C."/>
            <person name="Zhang P."/>
            <person name="Huang Z."/>
            <person name="Berger S.L."/>
            <person name="Reinberg D."/>
            <person name="Wang J."/>
            <person name="Liebig J."/>
        </authorList>
    </citation>
    <scope>NUCLEOTIDE SEQUENCE [LARGE SCALE GENOMIC DNA]</scope>
    <source>
        <strain evidence="2 3">R22 G/1</strain>
    </source>
</reference>
<evidence type="ECO:0000313" key="3">
    <source>
        <dbReference type="Proteomes" id="UP000008237"/>
    </source>
</evidence>
<protein>
    <submittedName>
        <fullName evidence="2">Uncharacterized protein</fullName>
    </submittedName>
</protein>